<evidence type="ECO:0000313" key="1">
    <source>
        <dbReference type="EMBL" id="NKZ17632.1"/>
    </source>
</evidence>
<dbReference type="RefSeq" id="WP_168675669.1">
    <property type="nucleotide sequence ID" value="NZ_BPKV01000010.1"/>
</dbReference>
<protein>
    <submittedName>
        <fullName evidence="1">Uncharacterized protein</fullName>
    </submittedName>
</protein>
<gene>
    <name evidence="1" type="ORF">HF966_00265</name>
</gene>
<sequence length="94" mass="10578">MKFIDLTELTHYMSPKSRLFWQSEADIVPVANVKFATTSPNLVLVPGDKAMTLSQLTTRLQDMSPETQLFSPDAQPIFGFHLQLTTAEPEIILK</sequence>
<accession>A0A846ZFF4</accession>
<organism evidence="1 2">
    <name type="scientific">Leuconostoc holzapfelii</name>
    <dbReference type="NCBI Taxonomy" id="434464"/>
    <lineage>
        <taxon>Bacteria</taxon>
        <taxon>Bacillati</taxon>
        <taxon>Bacillota</taxon>
        <taxon>Bacilli</taxon>
        <taxon>Lactobacillales</taxon>
        <taxon>Lactobacillaceae</taxon>
        <taxon>Leuconostoc</taxon>
    </lineage>
</organism>
<dbReference type="AlphaFoldDB" id="A0A846ZFF4"/>
<dbReference type="EMBL" id="JAAXPO010000001">
    <property type="protein sequence ID" value="NKZ17632.1"/>
    <property type="molecule type" value="Genomic_DNA"/>
</dbReference>
<reference evidence="1 2" key="1">
    <citation type="submission" date="2020-04" db="EMBL/GenBank/DDBJ databases">
        <title>MicrobeNet Type strains.</title>
        <authorList>
            <person name="Nicholson A.C."/>
        </authorList>
    </citation>
    <scope>NUCLEOTIDE SEQUENCE [LARGE SCALE GENOMIC DNA]</scope>
    <source>
        <strain evidence="1 2">CCUG 54536</strain>
    </source>
</reference>
<proteinExistence type="predicted"/>
<comment type="caution">
    <text evidence="1">The sequence shown here is derived from an EMBL/GenBank/DDBJ whole genome shotgun (WGS) entry which is preliminary data.</text>
</comment>
<name>A0A846ZFF4_9LACO</name>
<evidence type="ECO:0000313" key="2">
    <source>
        <dbReference type="Proteomes" id="UP000590460"/>
    </source>
</evidence>
<dbReference type="Proteomes" id="UP000590460">
    <property type="component" value="Unassembled WGS sequence"/>
</dbReference>